<reference evidence="8 9" key="1">
    <citation type="submission" date="2018-03" db="EMBL/GenBank/DDBJ databases">
        <title>Genomic Encyclopedia of Archaeal and Bacterial Type Strains, Phase II (KMG-II): from individual species to whole genera.</title>
        <authorList>
            <person name="Goeker M."/>
        </authorList>
    </citation>
    <scope>NUCLEOTIDE SEQUENCE [LARGE SCALE GENOMIC DNA]</scope>
    <source>
        <strain evidence="8 9">DSM 45312</strain>
    </source>
</reference>
<dbReference type="Pfam" id="PF01061">
    <property type="entry name" value="ABC2_membrane"/>
    <property type="match status" value="1"/>
</dbReference>
<keyword evidence="6" id="KW-0813">Transport</keyword>
<sequence>MTATATAPPAPAPPPPPRHGRLYWAAADTGVMIVRSLRQVARQTDGLLIAVILPVTLMLLFVYVFGGAISTGTDAYIDYVVPGIILLCSGYGAALTAVSVTADMTEGVIDRFRTLPIMSSAVLIGHVVASLLRNTFSTLLVLGTALLMGFDPKAGPLEWLGAAGVLLLFVLAMSWLSVVFGLLAKSQEAAGGFTFFVLFLPYVSSAFVPTDTMPAALAFFAENQPITPVTESVRALLMGTPIDGSLLPAIAWLTGITVVSYTLATTLFRRRAAR</sequence>
<dbReference type="InterPro" id="IPR051784">
    <property type="entry name" value="Nod_factor_ABC_transporter"/>
</dbReference>
<dbReference type="EMBL" id="PYGA01000012">
    <property type="protein sequence ID" value="PSK96288.1"/>
    <property type="molecule type" value="Genomic_DNA"/>
</dbReference>
<organism evidence="8 9">
    <name type="scientific">Murinocardiopsis flavida</name>
    <dbReference type="NCBI Taxonomy" id="645275"/>
    <lineage>
        <taxon>Bacteria</taxon>
        <taxon>Bacillati</taxon>
        <taxon>Actinomycetota</taxon>
        <taxon>Actinomycetes</taxon>
        <taxon>Streptosporangiales</taxon>
        <taxon>Nocardiopsidaceae</taxon>
        <taxon>Murinocardiopsis</taxon>
    </lineage>
</organism>
<dbReference type="AlphaFoldDB" id="A0A2P8DGF9"/>
<evidence type="ECO:0000313" key="8">
    <source>
        <dbReference type="EMBL" id="PSK96288.1"/>
    </source>
</evidence>
<accession>A0A2P8DGF9</accession>
<feature type="transmembrane region" description="Helical" evidence="6">
    <location>
        <begin position="190"/>
        <end position="208"/>
    </location>
</feature>
<feature type="transmembrane region" description="Helical" evidence="6">
    <location>
        <begin position="159"/>
        <end position="183"/>
    </location>
</feature>
<evidence type="ECO:0000256" key="2">
    <source>
        <dbReference type="ARBA" id="ARBA00022692"/>
    </source>
</evidence>
<evidence type="ECO:0000313" key="9">
    <source>
        <dbReference type="Proteomes" id="UP000240542"/>
    </source>
</evidence>
<dbReference type="InterPro" id="IPR047817">
    <property type="entry name" value="ABC2_TM_bact-type"/>
</dbReference>
<dbReference type="PROSITE" id="PS51012">
    <property type="entry name" value="ABC_TM2"/>
    <property type="match status" value="1"/>
</dbReference>
<evidence type="ECO:0000259" key="7">
    <source>
        <dbReference type="PROSITE" id="PS51012"/>
    </source>
</evidence>
<dbReference type="InterPro" id="IPR000412">
    <property type="entry name" value="ABC_2_transport"/>
</dbReference>
<feature type="transmembrane region" description="Helical" evidence="6">
    <location>
        <begin position="76"/>
        <end position="100"/>
    </location>
</feature>
<name>A0A2P8DGF9_9ACTN</name>
<dbReference type="GO" id="GO:0043190">
    <property type="term" value="C:ATP-binding cassette (ABC) transporter complex"/>
    <property type="evidence" value="ECO:0007669"/>
    <property type="project" value="InterPro"/>
</dbReference>
<protein>
    <recommendedName>
        <fullName evidence="6">Transport permease protein</fullName>
    </recommendedName>
</protein>
<keyword evidence="3 6" id="KW-1133">Transmembrane helix</keyword>
<keyword evidence="4 6" id="KW-0472">Membrane</keyword>
<keyword evidence="6" id="KW-1003">Cell membrane</keyword>
<keyword evidence="2 6" id="KW-0812">Transmembrane</keyword>
<evidence type="ECO:0000256" key="5">
    <source>
        <dbReference type="ARBA" id="ARBA00023251"/>
    </source>
</evidence>
<comment type="subcellular location">
    <subcellularLocation>
        <location evidence="6">Cell membrane</location>
        <topology evidence="6">Multi-pass membrane protein</topology>
    </subcellularLocation>
    <subcellularLocation>
        <location evidence="1">Membrane</location>
        <topology evidence="1">Multi-pass membrane protein</topology>
    </subcellularLocation>
</comment>
<dbReference type="Proteomes" id="UP000240542">
    <property type="component" value="Unassembled WGS sequence"/>
</dbReference>
<dbReference type="PANTHER" id="PTHR43229">
    <property type="entry name" value="NODULATION PROTEIN J"/>
    <property type="match status" value="1"/>
</dbReference>
<feature type="transmembrane region" description="Helical" evidence="6">
    <location>
        <begin position="121"/>
        <end position="147"/>
    </location>
</feature>
<proteinExistence type="inferred from homology"/>
<evidence type="ECO:0000256" key="6">
    <source>
        <dbReference type="RuleBase" id="RU361157"/>
    </source>
</evidence>
<comment type="caution">
    <text evidence="8">The sequence shown here is derived from an EMBL/GenBank/DDBJ whole genome shotgun (WGS) entry which is preliminary data.</text>
</comment>
<evidence type="ECO:0000256" key="3">
    <source>
        <dbReference type="ARBA" id="ARBA00022989"/>
    </source>
</evidence>
<dbReference type="PIRSF" id="PIRSF006648">
    <property type="entry name" value="DrrB"/>
    <property type="match status" value="1"/>
</dbReference>
<keyword evidence="5" id="KW-0046">Antibiotic resistance</keyword>
<feature type="transmembrane region" description="Helical" evidence="6">
    <location>
        <begin position="246"/>
        <end position="268"/>
    </location>
</feature>
<dbReference type="GO" id="GO:0046677">
    <property type="term" value="P:response to antibiotic"/>
    <property type="evidence" value="ECO:0007669"/>
    <property type="project" value="UniProtKB-KW"/>
</dbReference>
<evidence type="ECO:0000256" key="1">
    <source>
        <dbReference type="ARBA" id="ARBA00004141"/>
    </source>
</evidence>
<dbReference type="GO" id="GO:0140359">
    <property type="term" value="F:ABC-type transporter activity"/>
    <property type="evidence" value="ECO:0007669"/>
    <property type="project" value="InterPro"/>
</dbReference>
<dbReference type="PANTHER" id="PTHR43229:SF2">
    <property type="entry name" value="NODULATION PROTEIN J"/>
    <property type="match status" value="1"/>
</dbReference>
<comment type="similarity">
    <text evidence="6">Belongs to the ABC-2 integral membrane protein family.</text>
</comment>
<gene>
    <name evidence="8" type="ORF">CLV63_112172</name>
</gene>
<dbReference type="InterPro" id="IPR013525">
    <property type="entry name" value="ABC2_TM"/>
</dbReference>
<feature type="domain" description="ABC transmembrane type-2" evidence="7">
    <location>
        <begin position="45"/>
        <end position="271"/>
    </location>
</feature>
<evidence type="ECO:0000256" key="4">
    <source>
        <dbReference type="ARBA" id="ARBA00023136"/>
    </source>
</evidence>
<keyword evidence="9" id="KW-1185">Reference proteome</keyword>
<feature type="transmembrane region" description="Helical" evidence="6">
    <location>
        <begin position="47"/>
        <end position="70"/>
    </location>
</feature>
<dbReference type="RefSeq" id="WP_211301351.1">
    <property type="nucleotide sequence ID" value="NZ_PYGA01000012.1"/>
</dbReference>